<evidence type="ECO:0000313" key="3">
    <source>
        <dbReference type="Proteomes" id="UP001153269"/>
    </source>
</evidence>
<comment type="caution">
    <text evidence="2">The sequence shown here is derived from an EMBL/GenBank/DDBJ whole genome shotgun (WGS) entry which is preliminary data.</text>
</comment>
<evidence type="ECO:0000256" key="1">
    <source>
        <dbReference type="SAM" id="MobiDB-lite"/>
    </source>
</evidence>
<feature type="compositionally biased region" description="Basic residues" evidence="1">
    <location>
        <begin position="54"/>
        <end position="69"/>
    </location>
</feature>
<feature type="region of interest" description="Disordered" evidence="1">
    <location>
        <begin position="48"/>
        <end position="115"/>
    </location>
</feature>
<dbReference type="InterPro" id="IPR009057">
    <property type="entry name" value="Homeodomain-like_sf"/>
</dbReference>
<organism evidence="2 3">
    <name type="scientific">Pleuronectes platessa</name>
    <name type="common">European plaice</name>
    <dbReference type="NCBI Taxonomy" id="8262"/>
    <lineage>
        <taxon>Eukaryota</taxon>
        <taxon>Metazoa</taxon>
        <taxon>Chordata</taxon>
        <taxon>Craniata</taxon>
        <taxon>Vertebrata</taxon>
        <taxon>Euteleostomi</taxon>
        <taxon>Actinopterygii</taxon>
        <taxon>Neopterygii</taxon>
        <taxon>Teleostei</taxon>
        <taxon>Neoteleostei</taxon>
        <taxon>Acanthomorphata</taxon>
        <taxon>Carangaria</taxon>
        <taxon>Pleuronectiformes</taxon>
        <taxon>Pleuronectoidei</taxon>
        <taxon>Pleuronectidae</taxon>
        <taxon>Pleuronectes</taxon>
    </lineage>
</organism>
<evidence type="ECO:0000313" key="2">
    <source>
        <dbReference type="EMBL" id="CAB1420013.1"/>
    </source>
</evidence>
<keyword evidence="3" id="KW-1185">Reference proteome</keyword>
<sequence>MSELTDFVRGQIVGAQVAGLSVRETAQLCDVSGRTVLKVMSVYNMHGHTASAKKNSKRKPKRKTIRRTKAGVEEGAAIGKIPSDSKIDSQDPEVDSEKPESQTKGKENNLRSVRNSSRTDTLLVCADRQTTVMTPSTSTPDLWILLHPRSRWI</sequence>
<proteinExistence type="predicted"/>
<name>A0A9N7TYI8_PLEPL</name>
<dbReference type="SUPFAM" id="SSF46689">
    <property type="entry name" value="Homeodomain-like"/>
    <property type="match status" value="1"/>
</dbReference>
<dbReference type="EMBL" id="CADEAL010000427">
    <property type="protein sequence ID" value="CAB1420013.1"/>
    <property type="molecule type" value="Genomic_DNA"/>
</dbReference>
<reference evidence="2" key="1">
    <citation type="submission" date="2020-03" db="EMBL/GenBank/DDBJ databases">
        <authorList>
            <person name="Weist P."/>
        </authorList>
    </citation>
    <scope>NUCLEOTIDE SEQUENCE</scope>
</reference>
<accession>A0A9N7TYI8</accession>
<dbReference type="AlphaFoldDB" id="A0A9N7TYI8"/>
<dbReference type="Proteomes" id="UP001153269">
    <property type="component" value="Unassembled WGS sequence"/>
</dbReference>
<feature type="compositionally biased region" description="Basic and acidic residues" evidence="1">
    <location>
        <begin position="83"/>
        <end position="109"/>
    </location>
</feature>
<gene>
    <name evidence="2" type="ORF">PLEPLA_LOCUS7864</name>
</gene>
<protein>
    <submittedName>
        <fullName evidence="2">Uncharacterized protein</fullName>
    </submittedName>
</protein>